<dbReference type="Gene3D" id="2.60.120.1440">
    <property type="match status" value="1"/>
</dbReference>
<evidence type="ECO:0000259" key="3">
    <source>
        <dbReference type="Pfam" id="PF16344"/>
    </source>
</evidence>
<dbReference type="AlphaFoldDB" id="A0A4U1GPV8"/>
<dbReference type="EMBL" id="SWDX01000002">
    <property type="protein sequence ID" value="TKC63802.1"/>
    <property type="molecule type" value="Genomic_DNA"/>
</dbReference>
<keyword evidence="1" id="KW-0472">Membrane</keyword>
<comment type="caution">
    <text evidence="4">The sequence shown here is derived from an EMBL/GenBank/DDBJ whole genome shotgun (WGS) entry which is preliminary data.</text>
</comment>
<dbReference type="GO" id="GO:0016989">
    <property type="term" value="F:sigma factor antagonist activity"/>
    <property type="evidence" value="ECO:0007669"/>
    <property type="project" value="TreeGrafter"/>
</dbReference>
<proteinExistence type="predicted"/>
<dbReference type="InterPro" id="IPR012373">
    <property type="entry name" value="Ferrdict_sens_TM"/>
</dbReference>
<protein>
    <submittedName>
        <fullName evidence="4">DUF4974 domain-containing protein</fullName>
    </submittedName>
</protein>
<reference evidence="4 5" key="1">
    <citation type="submission" date="2019-04" db="EMBL/GenBank/DDBJ databases">
        <title>Pedobacter sp. RP-1-16 sp. nov., isolated from Arctic soil.</title>
        <authorList>
            <person name="Dahal R.H."/>
            <person name="Kim D.-U."/>
        </authorList>
    </citation>
    <scope>NUCLEOTIDE SEQUENCE [LARGE SCALE GENOMIC DNA]</scope>
    <source>
        <strain evidence="4 5">RP-1-16</strain>
    </source>
</reference>
<dbReference type="PANTHER" id="PTHR30273:SF2">
    <property type="entry name" value="PROTEIN FECR"/>
    <property type="match status" value="1"/>
</dbReference>
<dbReference type="Pfam" id="PF04773">
    <property type="entry name" value="FecR"/>
    <property type="match status" value="1"/>
</dbReference>
<evidence type="ECO:0000259" key="2">
    <source>
        <dbReference type="Pfam" id="PF04773"/>
    </source>
</evidence>
<accession>A0A4U1GPV8</accession>
<evidence type="ECO:0000256" key="1">
    <source>
        <dbReference type="SAM" id="Phobius"/>
    </source>
</evidence>
<keyword evidence="1" id="KW-1133">Transmembrane helix</keyword>
<name>A0A4U1GPV8_9SPHI</name>
<feature type="domain" description="Protein FecR C-terminal" evidence="3">
    <location>
        <begin position="322"/>
        <end position="391"/>
    </location>
</feature>
<feature type="domain" description="FecR protein" evidence="2">
    <location>
        <begin position="187"/>
        <end position="282"/>
    </location>
</feature>
<feature type="transmembrane region" description="Helical" evidence="1">
    <location>
        <begin position="93"/>
        <end position="115"/>
    </location>
</feature>
<dbReference type="Gene3D" id="3.55.50.30">
    <property type="match status" value="1"/>
</dbReference>
<dbReference type="FunFam" id="2.60.120.1440:FF:000001">
    <property type="entry name" value="Putative anti-sigma factor"/>
    <property type="match status" value="1"/>
</dbReference>
<dbReference type="InterPro" id="IPR032508">
    <property type="entry name" value="FecR_C"/>
</dbReference>
<sequence>MIPQQKFEVAYEISILVAGYLRGDLTKEQETKLKEWQQASNDHLNWFNDFCQQEKIDQQLKMYHATNKASVWNKTQDKILAAAKVRTKGRMGLWQRIAVAASILLCLSIGLHFYLTKYTSFFLEQQASRSGITAGGNKAFLTLSDGKKIVLSETKNGVTIDATKLAYSDGTEIQAISASGDTSHYAKVSTPRGGTYEVVLPDGTRVWLNAASGLSFPTKFIGTSRKVELSGEAYFEVAKDKMHPFIVESKGQQVEVLGTHFNINAYQEEVNVKTTLLEGAVKITTSGGAKLLKPGQQSDLINGEISIREVNVENTVAWKNGEFSFKNEELGSIMRKIARWYNVEVVFNNKELSKKTLSGNISRFEQVSKVLRILELTGDIKFKIQGKTVTVY</sequence>
<dbReference type="RefSeq" id="WP_136879420.1">
    <property type="nucleotide sequence ID" value="NZ_SWDX01000002.1"/>
</dbReference>
<evidence type="ECO:0000313" key="5">
    <source>
        <dbReference type="Proteomes" id="UP000309594"/>
    </source>
</evidence>
<dbReference type="InterPro" id="IPR006860">
    <property type="entry name" value="FecR"/>
</dbReference>
<evidence type="ECO:0000313" key="4">
    <source>
        <dbReference type="EMBL" id="TKC63802.1"/>
    </source>
</evidence>
<organism evidence="4 5">
    <name type="scientific">Pedobacter hiemivivus</name>
    <dbReference type="NCBI Taxonomy" id="2530454"/>
    <lineage>
        <taxon>Bacteria</taxon>
        <taxon>Pseudomonadati</taxon>
        <taxon>Bacteroidota</taxon>
        <taxon>Sphingobacteriia</taxon>
        <taxon>Sphingobacteriales</taxon>
        <taxon>Sphingobacteriaceae</taxon>
        <taxon>Pedobacter</taxon>
    </lineage>
</organism>
<dbReference type="PANTHER" id="PTHR30273">
    <property type="entry name" value="PERIPLASMIC SIGNAL SENSOR AND SIGMA FACTOR ACTIVATOR FECR-RELATED"/>
    <property type="match status" value="1"/>
</dbReference>
<dbReference type="Pfam" id="PF16344">
    <property type="entry name" value="FecR_C"/>
    <property type="match status" value="1"/>
</dbReference>
<dbReference type="Proteomes" id="UP000309594">
    <property type="component" value="Unassembled WGS sequence"/>
</dbReference>
<gene>
    <name evidence="4" type="ORF">FBD94_05505</name>
</gene>
<keyword evidence="1" id="KW-0812">Transmembrane</keyword>